<evidence type="ECO:0000256" key="3">
    <source>
        <dbReference type="ARBA" id="ARBA00023163"/>
    </source>
</evidence>
<name>A0A927CHK5_9BACL</name>
<dbReference type="AlphaFoldDB" id="A0A927CHK5"/>
<feature type="domain" description="HTH araC/xylS-type" evidence="4">
    <location>
        <begin position="210"/>
        <end position="309"/>
    </location>
</feature>
<keyword evidence="6" id="KW-1185">Reference proteome</keyword>
<dbReference type="Proteomes" id="UP000632125">
    <property type="component" value="Unassembled WGS sequence"/>
</dbReference>
<evidence type="ECO:0000259" key="4">
    <source>
        <dbReference type="PROSITE" id="PS01124"/>
    </source>
</evidence>
<dbReference type="InterPro" id="IPR013096">
    <property type="entry name" value="Cupin_2"/>
</dbReference>
<dbReference type="InterPro" id="IPR018060">
    <property type="entry name" value="HTH_AraC"/>
</dbReference>
<evidence type="ECO:0000313" key="5">
    <source>
        <dbReference type="EMBL" id="MBD2867654.1"/>
    </source>
</evidence>
<dbReference type="SMART" id="SM00342">
    <property type="entry name" value="HTH_ARAC"/>
    <property type="match status" value="1"/>
</dbReference>
<keyword evidence="1" id="KW-0805">Transcription regulation</keyword>
<dbReference type="SUPFAM" id="SSF46689">
    <property type="entry name" value="Homeodomain-like"/>
    <property type="match status" value="2"/>
</dbReference>
<dbReference type="PROSITE" id="PS01124">
    <property type="entry name" value="HTH_ARAC_FAMILY_2"/>
    <property type="match status" value="1"/>
</dbReference>
<sequence>MINFPYEVMRERQDALERLELRVRWGQYDIHVLRFHLTQFPPGRVVGFHKHAEYEFHFIPQGKGKVILADQEYALRAGMFYLTGPEVMHYQEADAHEAMDELCLHVDIIDRTENGDEASGDSDRDDWEAAEARDCMEKLRTLPQFPTMDLHQAMPRFLEAYEACSDNFVGSYTTIKQAVVQILLRAVRAYDTANEQKLLPTRDMKAYRYRLAMEYIHANYDGLITLEDVADKLNLSSRHIQRLFKELHGGQTFSRILEDIRLGVVCRELKNSEQSIEKIAKVAGFAGGNYLHAVFRKKFGVTPSEYRRNARRQLSN</sequence>
<accession>A0A927CHK5</accession>
<proteinExistence type="predicted"/>
<keyword evidence="2" id="KW-0238">DNA-binding</keyword>
<dbReference type="GO" id="GO:0003700">
    <property type="term" value="F:DNA-binding transcription factor activity"/>
    <property type="evidence" value="ECO:0007669"/>
    <property type="project" value="InterPro"/>
</dbReference>
<dbReference type="Pfam" id="PF12833">
    <property type="entry name" value="HTH_18"/>
    <property type="match status" value="1"/>
</dbReference>
<dbReference type="GO" id="GO:0043565">
    <property type="term" value="F:sequence-specific DNA binding"/>
    <property type="evidence" value="ECO:0007669"/>
    <property type="project" value="InterPro"/>
</dbReference>
<evidence type="ECO:0000313" key="6">
    <source>
        <dbReference type="Proteomes" id="UP000632125"/>
    </source>
</evidence>
<gene>
    <name evidence="5" type="ORF">IDH41_03625</name>
</gene>
<dbReference type="RefSeq" id="WP_190858381.1">
    <property type="nucleotide sequence ID" value="NZ_JACXIY010000003.1"/>
</dbReference>
<dbReference type="InterPro" id="IPR037923">
    <property type="entry name" value="HTH-like"/>
</dbReference>
<dbReference type="EMBL" id="JACXIY010000003">
    <property type="protein sequence ID" value="MBD2867654.1"/>
    <property type="molecule type" value="Genomic_DNA"/>
</dbReference>
<keyword evidence="3" id="KW-0804">Transcription</keyword>
<dbReference type="Gene3D" id="2.60.120.10">
    <property type="entry name" value="Jelly Rolls"/>
    <property type="match status" value="1"/>
</dbReference>
<reference evidence="5" key="1">
    <citation type="submission" date="2020-09" db="EMBL/GenBank/DDBJ databases">
        <title>A novel bacterium of genus Paenibacillus, isolated from South China Sea.</title>
        <authorList>
            <person name="Huang H."/>
            <person name="Mo K."/>
            <person name="Hu Y."/>
        </authorList>
    </citation>
    <scope>NUCLEOTIDE SEQUENCE</scope>
    <source>
        <strain evidence="5">IB182493</strain>
    </source>
</reference>
<dbReference type="Gene3D" id="1.10.10.60">
    <property type="entry name" value="Homeodomain-like"/>
    <property type="match status" value="1"/>
</dbReference>
<protein>
    <submittedName>
        <fullName evidence="5">Helix-turn-helix domain-containing protein</fullName>
    </submittedName>
</protein>
<dbReference type="CDD" id="cd02208">
    <property type="entry name" value="cupin_RmlC-like"/>
    <property type="match status" value="1"/>
</dbReference>
<dbReference type="InterPro" id="IPR014710">
    <property type="entry name" value="RmlC-like_jellyroll"/>
</dbReference>
<dbReference type="SUPFAM" id="SSF51215">
    <property type="entry name" value="Regulatory protein AraC"/>
    <property type="match status" value="1"/>
</dbReference>
<comment type="caution">
    <text evidence="5">The sequence shown here is derived from an EMBL/GenBank/DDBJ whole genome shotgun (WGS) entry which is preliminary data.</text>
</comment>
<organism evidence="5 6">
    <name type="scientific">Paenibacillus arenilitoris</name>
    <dbReference type="NCBI Taxonomy" id="2772299"/>
    <lineage>
        <taxon>Bacteria</taxon>
        <taxon>Bacillati</taxon>
        <taxon>Bacillota</taxon>
        <taxon>Bacilli</taxon>
        <taxon>Bacillales</taxon>
        <taxon>Paenibacillaceae</taxon>
        <taxon>Paenibacillus</taxon>
    </lineage>
</organism>
<dbReference type="PANTHER" id="PTHR43280">
    <property type="entry name" value="ARAC-FAMILY TRANSCRIPTIONAL REGULATOR"/>
    <property type="match status" value="1"/>
</dbReference>
<dbReference type="Pfam" id="PF07883">
    <property type="entry name" value="Cupin_2"/>
    <property type="match status" value="1"/>
</dbReference>
<dbReference type="PANTHER" id="PTHR43280:SF2">
    <property type="entry name" value="HTH-TYPE TRANSCRIPTIONAL REGULATOR EXSA"/>
    <property type="match status" value="1"/>
</dbReference>
<dbReference type="InterPro" id="IPR009057">
    <property type="entry name" value="Homeodomain-like_sf"/>
</dbReference>
<evidence type="ECO:0000256" key="2">
    <source>
        <dbReference type="ARBA" id="ARBA00023125"/>
    </source>
</evidence>
<evidence type="ECO:0000256" key="1">
    <source>
        <dbReference type="ARBA" id="ARBA00023015"/>
    </source>
</evidence>